<feature type="domain" description="Ionotropic glutamate receptor C-terminal" evidence="15">
    <location>
        <begin position="337"/>
        <end position="565"/>
    </location>
</feature>
<dbReference type="PANTHER" id="PTHR42643">
    <property type="entry name" value="IONOTROPIC RECEPTOR 20A-RELATED"/>
    <property type="match status" value="1"/>
</dbReference>
<evidence type="ECO:0000313" key="17">
    <source>
        <dbReference type="EMBL" id="CAH0385312.1"/>
    </source>
</evidence>
<organism evidence="17 18">
    <name type="scientific">Bemisia tabaci</name>
    <name type="common">Sweetpotato whitefly</name>
    <name type="synonym">Aleurodes tabaci</name>
    <dbReference type="NCBI Taxonomy" id="7038"/>
    <lineage>
        <taxon>Eukaryota</taxon>
        <taxon>Metazoa</taxon>
        <taxon>Ecdysozoa</taxon>
        <taxon>Arthropoda</taxon>
        <taxon>Hexapoda</taxon>
        <taxon>Insecta</taxon>
        <taxon>Pterygota</taxon>
        <taxon>Neoptera</taxon>
        <taxon>Paraneoptera</taxon>
        <taxon>Hemiptera</taxon>
        <taxon>Sternorrhyncha</taxon>
        <taxon>Aleyrodoidea</taxon>
        <taxon>Aleyrodidae</taxon>
        <taxon>Aleyrodinae</taxon>
        <taxon>Bemisia</taxon>
    </lineage>
</organism>
<comment type="subcellular location">
    <subcellularLocation>
        <location evidence="1">Cell membrane</location>
        <topology evidence="1">Multi-pass membrane protein</topology>
    </subcellularLocation>
</comment>
<evidence type="ECO:0000256" key="3">
    <source>
        <dbReference type="ARBA" id="ARBA00022448"/>
    </source>
</evidence>
<keyword evidence="9" id="KW-0675">Receptor</keyword>
<dbReference type="PANTHER" id="PTHR42643:SF24">
    <property type="entry name" value="IONOTROPIC RECEPTOR 60A"/>
    <property type="match status" value="1"/>
</dbReference>
<dbReference type="Proteomes" id="UP001152759">
    <property type="component" value="Chromosome 2"/>
</dbReference>
<keyword evidence="7" id="KW-0406">Ion transport</keyword>
<sequence length="635" mass="74368">MSMRSKRTWSRLSLALWLSLLSGALGASLKTPLAPSRIPRSSMRRIKGYADVLFPRPANCVLFAHEPGVADQLVARVAQGLGRPVMAKNALDTLLMQRYCEGLVILAETTSALAVFMQRAVAANWSFRVLALMVADGEPKDTRAFTLEQLDLWRSYDILWIEFGPRRFIVRQYLIHQWTFQPTTLPILSSDLRRNKFLNFNQREMNVSAFSCPLFVVFKRHDDDGQPNSVRDIDGIEYRIFLEFARILNFRWTMTVPRGRDKWGMPRWKDEPPRGMVQMLIERKIELAICSWWLEVAKKKYIDLSTYWHSCCMTFLLPKPEPYSIQWSAFLRPFSIDLWLALILTTCFIAAVYWMNFDFRTRSIQPVISFERSFLQIYSMLLMNDGYNPEGKGNRKFNRFLLTLWGIFTLNIVSAYSGSLAARLTLPEFEPMIHTPEGLSEKNYLFSAYYLSSWLGYMTQRYKLKLRLINTTEWEPEDGRQTAFFTKRVGDKYFMEVEQLPLALLKDMRASKVCIEQYFMTFALPRGSGLGRFLNPIIRRLVEAGITTHWLNRVFESQYTLFPFEQAYEYRDRQAVQVKLSFFYLQSAFLLWFVGHALAAIAFLAETTKHWRQETRIRRLLRPDREPGFKFSKTK</sequence>
<dbReference type="Pfam" id="PF10613">
    <property type="entry name" value="Lig_chan-Glu_bd"/>
    <property type="match status" value="1"/>
</dbReference>
<dbReference type="AlphaFoldDB" id="A0A9P0A328"/>
<feature type="chain" id="PRO_5040250900" description="Ionotropic receptor" evidence="14">
    <location>
        <begin position="27"/>
        <end position="635"/>
    </location>
</feature>
<feature type="signal peptide" evidence="14">
    <location>
        <begin position="1"/>
        <end position="26"/>
    </location>
</feature>
<evidence type="ECO:0000256" key="8">
    <source>
        <dbReference type="ARBA" id="ARBA00023136"/>
    </source>
</evidence>
<dbReference type="Gene3D" id="3.40.190.10">
    <property type="entry name" value="Periplasmic binding protein-like II"/>
    <property type="match status" value="1"/>
</dbReference>
<keyword evidence="3" id="KW-0813">Transport</keyword>
<dbReference type="InterPro" id="IPR001320">
    <property type="entry name" value="Iontro_rcpt_C"/>
</dbReference>
<dbReference type="GO" id="GO:0015276">
    <property type="term" value="F:ligand-gated monoatomic ion channel activity"/>
    <property type="evidence" value="ECO:0007669"/>
    <property type="project" value="InterPro"/>
</dbReference>
<evidence type="ECO:0000259" key="16">
    <source>
        <dbReference type="Pfam" id="PF10613"/>
    </source>
</evidence>
<evidence type="ECO:0000256" key="6">
    <source>
        <dbReference type="ARBA" id="ARBA00022989"/>
    </source>
</evidence>
<evidence type="ECO:0000259" key="15">
    <source>
        <dbReference type="Pfam" id="PF00060"/>
    </source>
</evidence>
<keyword evidence="8 13" id="KW-0472">Membrane</keyword>
<evidence type="ECO:0000313" key="18">
    <source>
        <dbReference type="Proteomes" id="UP001152759"/>
    </source>
</evidence>
<evidence type="ECO:0000256" key="9">
    <source>
        <dbReference type="ARBA" id="ARBA00023170"/>
    </source>
</evidence>
<evidence type="ECO:0000256" key="10">
    <source>
        <dbReference type="ARBA" id="ARBA00023180"/>
    </source>
</evidence>
<dbReference type="InterPro" id="IPR019594">
    <property type="entry name" value="Glu/Gly-bd"/>
</dbReference>
<dbReference type="EMBL" id="OU963863">
    <property type="protein sequence ID" value="CAH0385312.1"/>
    <property type="molecule type" value="Genomic_DNA"/>
</dbReference>
<protein>
    <recommendedName>
        <fullName evidence="19">Ionotropic receptor</fullName>
    </recommendedName>
</protein>
<feature type="transmembrane region" description="Helical" evidence="13">
    <location>
        <begin position="338"/>
        <end position="355"/>
    </location>
</feature>
<reference evidence="17" key="1">
    <citation type="submission" date="2021-12" db="EMBL/GenBank/DDBJ databases">
        <authorList>
            <person name="King R."/>
        </authorList>
    </citation>
    <scope>NUCLEOTIDE SEQUENCE</scope>
</reference>
<name>A0A9P0A328_BEMTA</name>
<feature type="transmembrane region" description="Helical" evidence="13">
    <location>
        <begin position="582"/>
        <end position="605"/>
    </location>
</feature>
<evidence type="ECO:0000256" key="1">
    <source>
        <dbReference type="ARBA" id="ARBA00004651"/>
    </source>
</evidence>
<dbReference type="Gene3D" id="1.10.287.70">
    <property type="match status" value="1"/>
</dbReference>
<keyword evidence="14" id="KW-0732">Signal</keyword>
<dbReference type="GO" id="GO:0050906">
    <property type="term" value="P:detection of stimulus involved in sensory perception"/>
    <property type="evidence" value="ECO:0007669"/>
    <property type="project" value="UniProtKB-ARBA"/>
</dbReference>
<evidence type="ECO:0000256" key="4">
    <source>
        <dbReference type="ARBA" id="ARBA00022475"/>
    </source>
</evidence>
<keyword evidence="6 13" id="KW-1133">Transmembrane helix</keyword>
<evidence type="ECO:0008006" key="19">
    <source>
        <dbReference type="Google" id="ProtNLM"/>
    </source>
</evidence>
<accession>A0A9P0A328</accession>
<evidence type="ECO:0000256" key="12">
    <source>
        <dbReference type="ARBA" id="ARBA00023303"/>
    </source>
</evidence>
<keyword evidence="18" id="KW-1185">Reference proteome</keyword>
<evidence type="ECO:0000256" key="5">
    <source>
        <dbReference type="ARBA" id="ARBA00022692"/>
    </source>
</evidence>
<comment type="similarity">
    <text evidence="2">Belongs to the glutamate-gated ion channel (TC 1.A.10.1) family.</text>
</comment>
<gene>
    <name evidence="17" type="ORF">BEMITA_LOCUS4552</name>
</gene>
<feature type="transmembrane region" description="Helical" evidence="13">
    <location>
        <begin position="400"/>
        <end position="422"/>
    </location>
</feature>
<dbReference type="GO" id="GO:0005886">
    <property type="term" value="C:plasma membrane"/>
    <property type="evidence" value="ECO:0007669"/>
    <property type="project" value="UniProtKB-SubCell"/>
</dbReference>
<keyword evidence="4" id="KW-1003">Cell membrane</keyword>
<evidence type="ECO:0000256" key="11">
    <source>
        <dbReference type="ARBA" id="ARBA00023286"/>
    </source>
</evidence>
<keyword evidence="5 13" id="KW-0812">Transmembrane</keyword>
<keyword evidence="11" id="KW-1071">Ligand-gated ion channel</keyword>
<evidence type="ECO:0000256" key="13">
    <source>
        <dbReference type="SAM" id="Phobius"/>
    </source>
</evidence>
<proteinExistence type="inferred from homology"/>
<dbReference type="SUPFAM" id="SSF53850">
    <property type="entry name" value="Periplasmic binding protein-like II"/>
    <property type="match status" value="1"/>
</dbReference>
<dbReference type="Pfam" id="PF00060">
    <property type="entry name" value="Lig_chan"/>
    <property type="match status" value="1"/>
</dbReference>
<evidence type="ECO:0000256" key="14">
    <source>
        <dbReference type="SAM" id="SignalP"/>
    </source>
</evidence>
<dbReference type="InterPro" id="IPR052192">
    <property type="entry name" value="Insect_Ionotropic_Sensory_Rcpt"/>
</dbReference>
<evidence type="ECO:0000256" key="2">
    <source>
        <dbReference type="ARBA" id="ARBA00008685"/>
    </source>
</evidence>
<evidence type="ECO:0000256" key="7">
    <source>
        <dbReference type="ARBA" id="ARBA00023065"/>
    </source>
</evidence>
<keyword evidence="12" id="KW-0407">Ion channel</keyword>
<feature type="domain" description="Ionotropic glutamate receptor L-glutamate and glycine-binding" evidence="16">
    <location>
        <begin position="224"/>
        <end position="321"/>
    </location>
</feature>
<keyword evidence="10" id="KW-0325">Glycoprotein</keyword>